<evidence type="ECO:0000313" key="6">
    <source>
        <dbReference type="Proteomes" id="UP000261660"/>
    </source>
</evidence>
<dbReference type="OrthoDB" id="6337382at2759"/>
<dbReference type="Gene3D" id="3.10.100.10">
    <property type="entry name" value="Mannose-Binding Protein A, subunit A"/>
    <property type="match status" value="1"/>
</dbReference>
<dbReference type="GO" id="GO:0030246">
    <property type="term" value="F:carbohydrate binding"/>
    <property type="evidence" value="ECO:0007669"/>
    <property type="project" value="UniProtKB-KW"/>
</dbReference>
<keyword evidence="3" id="KW-0812">Transmembrane</keyword>
<dbReference type="Ensembl" id="ENSLBET00000014640.1">
    <property type="protein sequence ID" value="ENSLBEP00000013865.1"/>
    <property type="gene ID" value="ENSLBEG00000010749.1"/>
</dbReference>
<evidence type="ECO:0000313" key="5">
    <source>
        <dbReference type="Ensembl" id="ENSLBEP00000013865.1"/>
    </source>
</evidence>
<sequence length="247" mass="28528">MEDIYENIEFKARSTSQRGPRSSQRRCHRAVYWFLLPLSFFFLAGIIGLFIYCHDLARHSSAIEANLTEHLQDRENQLSSLTEQRDLLNATLTEMTEELQRLQCLVNQTRTCPAGWMSFIGSCYLFSDRTKTWQDSRQDCRVRGADLVVVDSFGEQEFITDNIVSHTWIGLSDSDNEGIWKWTDGTALTQAYWVRGEPNNDGGNPGIDEDCGHLYDLSLINIKEENWNDDRCDATKRWICEKNSSSY</sequence>
<feature type="domain" description="C-type lectin" evidence="4">
    <location>
        <begin position="119"/>
        <end position="241"/>
    </location>
</feature>
<dbReference type="PANTHER" id="PTHR22803">
    <property type="entry name" value="MANNOSE, PHOSPHOLIPASE, LECTIN RECEPTOR RELATED"/>
    <property type="match status" value="1"/>
</dbReference>
<dbReference type="InterPro" id="IPR016187">
    <property type="entry name" value="CTDL_fold"/>
</dbReference>
<keyword evidence="6" id="KW-1185">Reference proteome</keyword>
<dbReference type="PROSITE" id="PS50041">
    <property type="entry name" value="C_TYPE_LECTIN_2"/>
    <property type="match status" value="1"/>
</dbReference>
<evidence type="ECO:0000256" key="3">
    <source>
        <dbReference type="SAM" id="Phobius"/>
    </source>
</evidence>
<evidence type="ECO:0000256" key="2">
    <source>
        <dbReference type="SAM" id="Coils"/>
    </source>
</evidence>
<feature type="coiled-coil region" evidence="2">
    <location>
        <begin position="64"/>
        <end position="105"/>
    </location>
</feature>
<dbReference type="Pfam" id="PF00059">
    <property type="entry name" value="Lectin_C"/>
    <property type="match status" value="1"/>
</dbReference>
<feature type="transmembrane region" description="Helical" evidence="3">
    <location>
        <begin position="30"/>
        <end position="52"/>
    </location>
</feature>
<evidence type="ECO:0000256" key="1">
    <source>
        <dbReference type="ARBA" id="ARBA00022734"/>
    </source>
</evidence>
<dbReference type="AlphaFoldDB" id="A0A3Q3LZF1"/>
<evidence type="ECO:0000259" key="4">
    <source>
        <dbReference type="PROSITE" id="PS50041"/>
    </source>
</evidence>
<keyword evidence="1" id="KW-0430">Lectin</keyword>
<dbReference type="GeneTree" id="ENSGT01030000234575"/>
<dbReference type="InterPro" id="IPR016186">
    <property type="entry name" value="C-type_lectin-like/link_sf"/>
</dbReference>
<keyword evidence="3" id="KW-1133">Transmembrane helix</keyword>
<keyword evidence="2" id="KW-0175">Coiled coil</keyword>
<dbReference type="Proteomes" id="UP000261660">
    <property type="component" value="Unplaced"/>
</dbReference>
<reference evidence="5" key="2">
    <citation type="submission" date="2025-09" db="UniProtKB">
        <authorList>
            <consortium name="Ensembl"/>
        </authorList>
    </citation>
    <scope>IDENTIFICATION</scope>
</reference>
<protein>
    <submittedName>
        <fullName evidence="5">CD209 antigen-like protein C</fullName>
    </submittedName>
</protein>
<keyword evidence="3" id="KW-0472">Membrane</keyword>
<organism evidence="5 6">
    <name type="scientific">Labrus bergylta</name>
    <name type="common">ballan wrasse</name>
    <dbReference type="NCBI Taxonomy" id="56723"/>
    <lineage>
        <taxon>Eukaryota</taxon>
        <taxon>Metazoa</taxon>
        <taxon>Chordata</taxon>
        <taxon>Craniata</taxon>
        <taxon>Vertebrata</taxon>
        <taxon>Euteleostomi</taxon>
        <taxon>Actinopterygii</taxon>
        <taxon>Neopterygii</taxon>
        <taxon>Teleostei</taxon>
        <taxon>Neoteleostei</taxon>
        <taxon>Acanthomorphata</taxon>
        <taxon>Eupercaria</taxon>
        <taxon>Labriformes</taxon>
        <taxon>Labridae</taxon>
        <taxon>Labrus</taxon>
    </lineage>
</organism>
<reference evidence="5" key="1">
    <citation type="submission" date="2025-08" db="UniProtKB">
        <authorList>
            <consortium name="Ensembl"/>
        </authorList>
    </citation>
    <scope>IDENTIFICATION</scope>
</reference>
<dbReference type="InterPro" id="IPR001304">
    <property type="entry name" value="C-type_lectin-like"/>
</dbReference>
<proteinExistence type="predicted"/>
<accession>A0A3Q3LZF1</accession>
<dbReference type="SMART" id="SM00034">
    <property type="entry name" value="CLECT"/>
    <property type="match status" value="1"/>
</dbReference>
<dbReference type="CDD" id="cd03590">
    <property type="entry name" value="CLECT_DC-SIGN_like"/>
    <property type="match status" value="1"/>
</dbReference>
<dbReference type="InterPro" id="IPR033989">
    <property type="entry name" value="CD209-like_CTLD"/>
</dbReference>
<dbReference type="InterPro" id="IPR050111">
    <property type="entry name" value="C-type_lectin/snaclec_domain"/>
</dbReference>
<dbReference type="SUPFAM" id="SSF56436">
    <property type="entry name" value="C-type lectin-like"/>
    <property type="match status" value="1"/>
</dbReference>
<dbReference type="STRING" id="56723.ENSLBEP00000013865"/>
<dbReference type="FunCoup" id="A0A3Q3LZF1">
    <property type="interactions" value="180"/>
</dbReference>
<dbReference type="InParanoid" id="A0A3Q3LZF1"/>
<name>A0A3Q3LZF1_9LABR</name>